<accession>A0ABR4UG16</accession>
<reference evidence="2 3" key="1">
    <citation type="submission" date="2014-07" db="EMBL/GenBank/DDBJ databases">
        <title>Genome of Chryseobacterium vrystaatense LMG 22846.</title>
        <authorList>
            <person name="Pipes S.E."/>
            <person name="Stropko S.J."/>
            <person name="Newman J.D."/>
        </authorList>
    </citation>
    <scope>NUCLEOTIDE SEQUENCE [LARGE SCALE GENOMIC DNA]</scope>
    <source>
        <strain evidence="2 3">LMG 22846</strain>
    </source>
</reference>
<proteinExistence type="predicted"/>
<evidence type="ECO:0000313" key="2">
    <source>
        <dbReference type="EMBL" id="KFF23463.1"/>
    </source>
</evidence>
<feature type="transmembrane region" description="Helical" evidence="1">
    <location>
        <begin position="6"/>
        <end position="25"/>
    </location>
</feature>
<organism evidence="2 3">
    <name type="scientific">Chryseobacterium vrystaatense</name>
    <dbReference type="NCBI Taxonomy" id="307480"/>
    <lineage>
        <taxon>Bacteria</taxon>
        <taxon>Pseudomonadati</taxon>
        <taxon>Bacteroidota</taxon>
        <taxon>Flavobacteriia</taxon>
        <taxon>Flavobacteriales</taxon>
        <taxon>Weeksellaceae</taxon>
        <taxon>Chryseobacterium group</taxon>
        <taxon>Chryseobacterium</taxon>
    </lineage>
</organism>
<gene>
    <name evidence="2" type="ORF">IW16_24690</name>
</gene>
<name>A0ABR4UG16_9FLAO</name>
<sequence>MDAIQITMTQIYTIGMNIPIVIYFFSNLLRPASKKLPFNFAVNIYCNTLATSIQTFFTFEIFLSFN</sequence>
<dbReference type="EMBL" id="JPRI01000012">
    <property type="protein sequence ID" value="KFF23463.1"/>
    <property type="molecule type" value="Genomic_DNA"/>
</dbReference>
<dbReference type="Proteomes" id="UP000028719">
    <property type="component" value="Unassembled WGS sequence"/>
</dbReference>
<evidence type="ECO:0000313" key="3">
    <source>
        <dbReference type="Proteomes" id="UP000028719"/>
    </source>
</evidence>
<keyword evidence="1" id="KW-1133">Transmembrane helix</keyword>
<evidence type="ECO:0000256" key="1">
    <source>
        <dbReference type="SAM" id="Phobius"/>
    </source>
</evidence>
<protein>
    <recommendedName>
        <fullName evidence="4">Serpentine receptor class gamma</fullName>
    </recommendedName>
</protein>
<keyword evidence="1" id="KW-0812">Transmembrane</keyword>
<keyword evidence="3" id="KW-1185">Reference proteome</keyword>
<keyword evidence="1" id="KW-0472">Membrane</keyword>
<evidence type="ECO:0008006" key="4">
    <source>
        <dbReference type="Google" id="ProtNLM"/>
    </source>
</evidence>
<comment type="caution">
    <text evidence="2">The sequence shown here is derived from an EMBL/GenBank/DDBJ whole genome shotgun (WGS) entry which is preliminary data.</text>
</comment>